<protein>
    <recommendedName>
        <fullName evidence="3">Tellurite resistance protein TerB</fullName>
    </recommendedName>
</protein>
<dbReference type="SUPFAM" id="SSF158682">
    <property type="entry name" value="TerB-like"/>
    <property type="match status" value="1"/>
</dbReference>
<dbReference type="EMBL" id="JAMRYU010000004">
    <property type="protein sequence ID" value="MDC4239557.1"/>
    <property type="molecule type" value="Genomic_DNA"/>
</dbReference>
<name>A0A9X4B0C1_9CLOT</name>
<dbReference type="RefSeq" id="WP_008681095.1">
    <property type="nucleotide sequence ID" value="NZ_BAAACM010000008.1"/>
</dbReference>
<organism evidence="1 2">
    <name type="scientific">Clostridium tertium</name>
    <dbReference type="NCBI Taxonomy" id="1559"/>
    <lineage>
        <taxon>Bacteria</taxon>
        <taxon>Bacillati</taxon>
        <taxon>Bacillota</taxon>
        <taxon>Clostridia</taxon>
        <taxon>Eubacteriales</taxon>
        <taxon>Clostridiaceae</taxon>
        <taxon>Clostridium</taxon>
    </lineage>
</organism>
<comment type="caution">
    <text evidence="1">The sequence shown here is derived from an EMBL/GenBank/DDBJ whole genome shotgun (WGS) entry which is preliminary data.</text>
</comment>
<evidence type="ECO:0000313" key="2">
    <source>
        <dbReference type="Proteomes" id="UP001141183"/>
    </source>
</evidence>
<dbReference type="AlphaFoldDB" id="A0A9X4B0C1"/>
<reference evidence="1" key="1">
    <citation type="submission" date="2022-05" db="EMBL/GenBank/DDBJ databases">
        <title>Draft genome sequence of Clostridium tertium strain CP3 isolated from Peru.</title>
        <authorList>
            <person name="Hurtado R."/>
            <person name="Lima L."/>
            <person name="Sousa T."/>
            <person name="Jaiswal A.K."/>
            <person name="Tiwari S."/>
            <person name="Maturrano L."/>
            <person name="Brenig B."/>
            <person name="Azevedo V."/>
        </authorList>
    </citation>
    <scope>NUCLEOTIDE SEQUENCE</scope>
    <source>
        <strain evidence="1">CP3</strain>
    </source>
</reference>
<evidence type="ECO:0000313" key="1">
    <source>
        <dbReference type="EMBL" id="MDC4239557.1"/>
    </source>
</evidence>
<dbReference type="GeneID" id="93042997"/>
<dbReference type="InterPro" id="IPR029024">
    <property type="entry name" value="TerB-like"/>
</dbReference>
<dbReference type="Proteomes" id="UP001141183">
    <property type="component" value="Unassembled WGS sequence"/>
</dbReference>
<keyword evidence="2" id="KW-1185">Reference proteome</keyword>
<proteinExistence type="predicted"/>
<evidence type="ECO:0008006" key="3">
    <source>
        <dbReference type="Google" id="ProtNLM"/>
    </source>
</evidence>
<sequence>MFLNELSRELGTAYINLLVEFALVDDKVEEQEKELIERALKEMNMENFDLEEVSHEETINIIKNAGGRIINIVFFELTRVALADAEYEMSEVRFLDDLAEELNISRVKRFQMADYFYKHSEYDEGDIESQESAKIEAQAFLN</sequence>
<gene>
    <name evidence="1" type="ORF">NE398_05180</name>
</gene>
<accession>A0A9X4B0C1</accession>
<dbReference type="Gene3D" id="1.10.3680.10">
    <property type="entry name" value="TerB-like"/>
    <property type="match status" value="1"/>
</dbReference>